<evidence type="ECO:0000256" key="3">
    <source>
        <dbReference type="ARBA" id="ARBA00022692"/>
    </source>
</evidence>
<feature type="transmembrane region" description="Helical" evidence="6">
    <location>
        <begin position="212"/>
        <end position="232"/>
    </location>
</feature>
<dbReference type="PANTHER" id="PTHR43701">
    <property type="entry name" value="MEMBRANE TRANSPORTER PROTEIN MJ0441-RELATED"/>
    <property type="match status" value="1"/>
</dbReference>
<evidence type="ECO:0000313" key="7">
    <source>
        <dbReference type="EMBL" id="GGB31886.1"/>
    </source>
</evidence>
<protein>
    <recommendedName>
        <fullName evidence="6">Probable membrane transporter protein</fullName>
    </recommendedName>
</protein>
<comment type="similarity">
    <text evidence="2 6">Belongs to the 4-toluene sulfonate uptake permease (TSUP) (TC 2.A.102) family.</text>
</comment>
<evidence type="ECO:0000256" key="6">
    <source>
        <dbReference type="RuleBase" id="RU363041"/>
    </source>
</evidence>
<dbReference type="GO" id="GO:0005886">
    <property type="term" value="C:plasma membrane"/>
    <property type="evidence" value="ECO:0007669"/>
    <property type="project" value="UniProtKB-SubCell"/>
</dbReference>
<keyword evidence="3 6" id="KW-0812">Transmembrane</keyword>
<comment type="subcellular location">
    <subcellularLocation>
        <location evidence="6">Cell membrane</location>
        <topology evidence="6">Multi-pass membrane protein</topology>
    </subcellularLocation>
    <subcellularLocation>
        <location evidence="1">Membrane</location>
        <topology evidence="1">Multi-pass membrane protein</topology>
    </subcellularLocation>
</comment>
<dbReference type="Proteomes" id="UP000621492">
    <property type="component" value="Unassembled WGS sequence"/>
</dbReference>
<dbReference type="EMBL" id="BMJD01000003">
    <property type="protein sequence ID" value="GGB31886.1"/>
    <property type="molecule type" value="Genomic_DNA"/>
</dbReference>
<evidence type="ECO:0000313" key="8">
    <source>
        <dbReference type="Proteomes" id="UP000621492"/>
    </source>
</evidence>
<dbReference type="RefSeq" id="WP_155555193.1">
    <property type="nucleotide sequence ID" value="NZ_BMJD01000003.1"/>
</dbReference>
<accession>A0A9W5X4G5</accession>
<comment type="caution">
    <text evidence="7">The sequence shown here is derived from an EMBL/GenBank/DDBJ whole genome shotgun (WGS) entry which is preliminary data.</text>
</comment>
<dbReference type="AlphaFoldDB" id="A0A9W5X4G5"/>
<name>A0A9W5X4G5_9BACI</name>
<evidence type="ECO:0000256" key="4">
    <source>
        <dbReference type="ARBA" id="ARBA00022989"/>
    </source>
</evidence>
<feature type="transmembrane region" description="Helical" evidence="6">
    <location>
        <begin position="238"/>
        <end position="256"/>
    </location>
</feature>
<dbReference type="Pfam" id="PF01925">
    <property type="entry name" value="TauE"/>
    <property type="match status" value="1"/>
</dbReference>
<dbReference type="InterPro" id="IPR051598">
    <property type="entry name" value="TSUP/Inactive_protease-like"/>
</dbReference>
<feature type="transmembrane region" description="Helical" evidence="6">
    <location>
        <begin position="75"/>
        <end position="97"/>
    </location>
</feature>
<keyword evidence="6" id="KW-1003">Cell membrane</keyword>
<feature type="transmembrane region" description="Helical" evidence="6">
    <location>
        <begin position="103"/>
        <end position="121"/>
    </location>
</feature>
<keyword evidence="8" id="KW-1185">Reference proteome</keyword>
<evidence type="ECO:0000256" key="2">
    <source>
        <dbReference type="ARBA" id="ARBA00009142"/>
    </source>
</evidence>
<dbReference type="InterPro" id="IPR002781">
    <property type="entry name" value="TM_pro_TauE-like"/>
</dbReference>
<feature type="transmembrane region" description="Helical" evidence="6">
    <location>
        <begin position="30"/>
        <end position="63"/>
    </location>
</feature>
<dbReference type="PANTHER" id="PTHR43701:SF5">
    <property type="entry name" value="MEMBRANE TRANSPORTER PROTEIN-RELATED"/>
    <property type="match status" value="1"/>
</dbReference>
<evidence type="ECO:0000256" key="1">
    <source>
        <dbReference type="ARBA" id="ARBA00004141"/>
    </source>
</evidence>
<evidence type="ECO:0000256" key="5">
    <source>
        <dbReference type="ARBA" id="ARBA00023136"/>
    </source>
</evidence>
<proteinExistence type="inferred from homology"/>
<gene>
    <name evidence="7" type="ORF">GCM10011409_06570</name>
</gene>
<keyword evidence="4 6" id="KW-1133">Transmembrane helix</keyword>
<reference evidence="7" key="1">
    <citation type="journal article" date="2014" name="Int. J. Syst. Evol. Microbiol.">
        <title>Complete genome sequence of Corynebacterium casei LMG S-19264T (=DSM 44701T), isolated from a smear-ripened cheese.</title>
        <authorList>
            <consortium name="US DOE Joint Genome Institute (JGI-PGF)"/>
            <person name="Walter F."/>
            <person name="Albersmeier A."/>
            <person name="Kalinowski J."/>
            <person name="Ruckert C."/>
        </authorList>
    </citation>
    <scope>NUCLEOTIDE SEQUENCE</scope>
    <source>
        <strain evidence="7">CGMCC 1.15454</strain>
    </source>
</reference>
<feature type="transmembrane region" description="Helical" evidence="6">
    <location>
        <begin position="145"/>
        <end position="173"/>
    </location>
</feature>
<sequence>MEITTGLLLLLIGLFAGGYGTIVGAGGGFIFVPALLIILSIDPLTAAASGLVIVFINTLTGVFGYGKQKIINYKVGINIVIGAVPGSLFGVWFLQYISTDSIVFYWVFASLLVVFGLILFFKDSSSNNKKTTNKNGFSLKPEAKWLIPLGLIMGIISSFLGIGGGWLLVPILIFTFKVPTHEATATSIFSLSIYSSVGVASHIFYHNVEWSIVYWGGVGVILGAQLGVLVAKRLPDKVIIRMLSILLCIVGLRMYFG</sequence>
<keyword evidence="5 6" id="KW-0472">Membrane</keyword>
<feature type="transmembrane region" description="Helical" evidence="6">
    <location>
        <begin position="185"/>
        <end position="205"/>
    </location>
</feature>
<reference evidence="7" key="2">
    <citation type="submission" date="2020-09" db="EMBL/GenBank/DDBJ databases">
        <authorList>
            <person name="Sun Q."/>
            <person name="Zhou Y."/>
        </authorList>
    </citation>
    <scope>NUCLEOTIDE SEQUENCE</scope>
    <source>
        <strain evidence="7">CGMCC 1.15454</strain>
    </source>
</reference>
<organism evidence="7 8">
    <name type="scientific">Lentibacillus populi</name>
    <dbReference type="NCBI Taxonomy" id="1827502"/>
    <lineage>
        <taxon>Bacteria</taxon>
        <taxon>Bacillati</taxon>
        <taxon>Bacillota</taxon>
        <taxon>Bacilli</taxon>
        <taxon>Bacillales</taxon>
        <taxon>Bacillaceae</taxon>
        <taxon>Lentibacillus</taxon>
    </lineage>
</organism>